<dbReference type="NCBIfam" id="TIGR00379">
    <property type="entry name" value="cobB"/>
    <property type="match status" value="1"/>
</dbReference>
<keyword evidence="6 9" id="KW-0067">ATP-binding</keyword>
<dbReference type="Gene3D" id="3.40.50.880">
    <property type="match status" value="1"/>
</dbReference>
<proteinExistence type="inferred from homology"/>
<keyword evidence="5 9" id="KW-0547">Nucleotide-binding</keyword>
<sequence>MPATTGAIAARRRTAAAVTNHPRGLIIAAPSTSSGKTTVTLALLAALRRRGRVVQPYKCGPDYIDPAFHAAAAGRPCYNLDSWAFSRGRVAALLQAGSDAELCIAEGVMGLFDGGSDAGAWGHGATADIAAAAGWPVVLVIDVAGQSQSAAAVALGFARYRPDVTVAGVILNNVASSRHETLVRAGFAAHPIPVLGTLARHASQSIKNRHLGLVQAREHAQLTERLEALATLAEQGIDLTALEELAQPSQFDTAATPTFTPPGQRIALASDDAFSFIYPHLLAGWRSAGAEILPFSPLADEAPEDSCDAAWLPGGYPELHAGRLAAASRFMAGLRAFAATRPVHGECGGYMTLGAGLIDADGTRHAMAGLLGLETDFAQRKLHLGYRIATLHAPAAGHPAGTVLRGHEYHYARVLSAADEPLASICDAAGGTTAETGSRRGHVTGTFFHMIDRATELAA</sequence>
<comment type="domain">
    <text evidence="9">Comprises of two domains. The C-terminal domain contains the binding site for glutamine and catalyzes the hydrolysis of this substrate to glutamate and ammonia. The N-terminal domain is anticipated to bind ATP and hydrogenobyrinate and catalyzes the ultimate synthesis of the diamide product. The ammonia produced via the glutaminase domain is probably translocated to the adjacent domain via a molecular tunnel, where it reacts with an activated intermediate.</text>
</comment>
<reference evidence="12 13" key="1">
    <citation type="submission" date="2018-09" db="EMBL/GenBank/DDBJ databases">
        <title>Draft genome sequence of Rhodopseudomonas palustris 2.1.18.</title>
        <authorList>
            <person name="Robertson S.L."/>
            <person name="Meyer T.E."/>
            <person name="Kyndt J.A."/>
        </authorList>
    </citation>
    <scope>NUCLEOTIDE SEQUENCE [LARGE SCALE GENOMIC DNA]</scope>
    <source>
        <strain evidence="12 13">2.1.18</strain>
    </source>
</reference>
<comment type="catalytic activity">
    <reaction evidence="9">
        <text>hydrogenobyrinate + 2 L-glutamine + 2 ATP + 2 H2O = hydrogenobyrinate a,c-diamide + 2 L-glutamate + 2 ADP + 2 phosphate + 2 H(+)</text>
        <dbReference type="Rhea" id="RHEA:12544"/>
        <dbReference type="ChEBI" id="CHEBI:15377"/>
        <dbReference type="ChEBI" id="CHEBI:15378"/>
        <dbReference type="ChEBI" id="CHEBI:29985"/>
        <dbReference type="ChEBI" id="CHEBI:30616"/>
        <dbReference type="ChEBI" id="CHEBI:43474"/>
        <dbReference type="ChEBI" id="CHEBI:58359"/>
        <dbReference type="ChEBI" id="CHEBI:77873"/>
        <dbReference type="ChEBI" id="CHEBI:77874"/>
        <dbReference type="ChEBI" id="CHEBI:456216"/>
        <dbReference type="EC" id="6.3.5.9"/>
    </reaction>
</comment>
<feature type="domain" description="CobB/CobQ-like glutamine amidotransferase" evidence="11">
    <location>
        <begin position="265"/>
        <end position="451"/>
    </location>
</feature>
<comment type="pathway">
    <text evidence="9">Cofactor biosynthesis; adenosylcobalamin biosynthesis; cob(II)yrinate a,c-diamide from precorrin-2 (aerobic route): step 9/10.</text>
</comment>
<dbReference type="AlphaFoldDB" id="A0A418UYK4"/>
<evidence type="ECO:0000256" key="3">
    <source>
        <dbReference type="ARBA" id="ARBA00022573"/>
    </source>
</evidence>
<organism evidence="12 13">
    <name type="scientific">Rhodopseudomonas palustris</name>
    <dbReference type="NCBI Taxonomy" id="1076"/>
    <lineage>
        <taxon>Bacteria</taxon>
        <taxon>Pseudomonadati</taxon>
        <taxon>Pseudomonadota</taxon>
        <taxon>Alphaproteobacteria</taxon>
        <taxon>Hyphomicrobiales</taxon>
        <taxon>Nitrobacteraceae</taxon>
        <taxon>Rhodopseudomonas</taxon>
    </lineage>
</organism>
<dbReference type="UniPathway" id="UPA00148">
    <property type="reaction ID" value="UER00220"/>
</dbReference>
<feature type="site" description="Increases nucleophilicity of active site Cys" evidence="9">
    <location>
        <position position="449"/>
    </location>
</feature>
<evidence type="ECO:0000256" key="6">
    <source>
        <dbReference type="ARBA" id="ARBA00022840"/>
    </source>
</evidence>
<comment type="similarity">
    <text evidence="9">Belongs to the CobB/CbiA family.</text>
</comment>
<dbReference type="GO" id="GO:0042242">
    <property type="term" value="F:cobyrinic acid a,c-diamide synthase activity"/>
    <property type="evidence" value="ECO:0007669"/>
    <property type="project" value="InterPro"/>
</dbReference>
<dbReference type="GO" id="GO:0005524">
    <property type="term" value="F:ATP binding"/>
    <property type="evidence" value="ECO:0007669"/>
    <property type="project" value="UniProtKB-UniRule"/>
</dbReference>
<name>A0A418UYK4_RHOPL</name>
<dbReference type="Proteomes" id="UP000285523">
    <property type="component" value="Unassembled WGS sequence"/>
</dbReference>
<evidence type="ECO:0000259" key="10">
    <source>
        <dbReference type="Pfam" id="PF01656"/>
    </source>
</evidence>
<dbReference type="InterPro" id="IPR004484">
    <property type="entry name" value="CbiA/CobB_synth"/>
</dbReference>
<dbReference type="InterPro" id="IPR011698">
    <property type="entry name" value="GATase_3"/>
</dbReference>
<dbReference type="SUPFAM" id="SSF52540">
    <property type="entry name" value="P-loop containing nucleoside triphosphate hydrolases"/>
    <property type="match status" value="1"/>
</dbReference>
<keyword evidence="7 9" id="KW-0460">Magnesium</keyword>
<comment type="caution">
    <text evidence="12">The sequence shown here is derived from an EMBL/GenBank/DDBJ whole genome shotgun (WGS) entry which is preliminary data.</text>
</comment>
<dbReference type="GO" id="GO:0043802">
    <property type="term" value="F:hydrogenobyrinic acid a,c-diamide synthase (glutamine-hydrolysing) activity"/>
    <property type="evidence" value="ECO:0007669"/>
    <property type="project" value="UniProtKB-UniRule"/>
</dbReference>
<dbReference type="EMBL" id="QYYD01000030">
    <property type="protein sequence ID" value="RJF68314.1"/>
    <property type="molecule type" value="Genomic_DNA"/>
</dbReference>
<dbReference type="Gene3D" id="3.40.50.300">
    <property type="entry name" value="P-loop containing nucleotide triphosphate hydrolases"/>
    <property type="match status" value="2"/>
</dbReference>
<dbReference type="PANTHER" id="PTHR43873:SF1">
    <property type="entry name" value="COBYRINATE A,C-DIAMIDE SYNTHASE"/>
    <property type="match status" value="1"/>
</dbReference>
<evidence type="ECO:0000256" key="1">
    <source>
        <dbReference type="ARBA" id="ARBA00001946"/>
    </source>
</evidence>
<dbReference type="InterPro" id="IPR029062">
    <property type="entry name" value="Class_I_gatase-like"/>
</dbReference>
<keyword evidence="3 9" id="KW-0169">Cobalamin biosynthesis</keyword>
<evidence type="ECO:0000259" key="11">
    <source>
        <dbReference type="Pfam" id="PF07685"/>
    </source>
</evidence>
<evidence type="ECO:0000256" key="7">
    <source>
        <dbReference type="ARBA" id="ARBA00022842"/>
    </source>
</evidence>
<dbReference type="NCBIfam" id="NF002204">
    <property type="entry name" value="PRK01077.1"/>
    <property type="match status" value="1"/>
</dbReference>
<comment type="cofactor">
    <cofactor evidence="1 9">
        <name>Mg(2+)</name>
        <dbReference type="ChEBI" id="CHEBI:18420"/>
    </cofactor>
</comment>
<evidence type="ECO:0000256" key="4">
    <source>
        <dbReference type="ARBA" id="ARBA00022598"/>
    </source>
</evidence>
<gene>
    <name evidence="9" type="primary">cobB</name>
    <name evidence="12" type="ORF">D4Q52_22545</name>
</gene>
<dbReference type="GO" id="GO:0009236">
    <property type="term" value="P:cobalamin biosynthetic process"/>
    <property type="evidence" value="ECO:0007669"/>
    <property type="project" value="UniProtKB-UniRule"/>
</dbReference>
<dbReference type="PANTHER" id="PTHR43873">
    <property type="entry name" value="COBYRINATE A,C-DIAMIDE SYNTHASE"/>
    <property type="match status" value="1"/>
</dbReference>
<evidence type="ECO:0000256" key="9">
    <source>
        <dbReference type="HAMAP-Rule" id="MF_00027"/>
    </source>
</evidence>
<dbReference type="Pfam" id="PF01656">
    <property type="entry name" value="CbiA"/>
    <property type="match status" value="1"/>
</dbReference>
<dbReference type="InterPro" id="IPR027417">
    <property type="entry name" value="P-loop_NTPase"/>
</dbReference>
<evidence type="ECO:0000313" key="12">
    <source>
        <dbReference type="EMBL" id="RJF68314.1"/>
    </source>
</evidence>
<feature type="active site" description="Nucleophile" evidence="9">
    <location>
        <position position="347"/>
    </location>
</feature>
<protein>
    <recommendedName>
        <fullName evidence="9">Hydrogenobyrinate a,c-diamide synthase</fullName>
        <ecNumber evidence="9">6.3.5.9</ecNumber>
    </recommendedName>
    <alternativeName>
        <fullName evidence="9">Hydrogenobyrinic acid a,c-diamide synthase</fullName>
    </alternativeName>
</protein>
<evidence type="ECO:0000313" key="13">
    <source>
        <dbReference type="Proteomes" id="UP000285523"/>
    </source>
</evidence>
<keyword evidence="4 9" id="KW-0436">Ligase</keyword>
<dbReference type="OrthoDB" id="9764035at2"/>
<evidence type="ECO:0000256" key="2">
    <source>
        <dbReference type="ARBA" id="ARBA00006205"/>
    </source>
</evidence>
<comment type="miscellaneous">
    <text evidence="9">The a and c carboxylates of hydrogenobyrinate are activated for nucleophilic attack via formation of a phosphorylated intermediate by ATP. CobB catalyzes first the amidation of the c-carboxylate, and then that of the a-carboxylate.</text>
</comment>
<comment type="function">
    <text evidence="9">Catalyzes the ATP-dependent amidation of the two carboxylate groups at positions a and c of hydrogenobyrinate, using either L-glutamine or ammonia as the nitrogen source.</text>
</comment>
<dbReference type="RefSeq" id="WP_119858819.1">
    <property type="nucleotide sequence ID" value="NZ_QYYD01000030.1"/>
</dbReference>
<dbReference type="SUPFAM" id="SSF52317">
    <property type="entry name" value="Class I glutamine amidotransferase-like"/>
    <property type="match status" value="1"/>
</dbReference>
<feature type="domain" description="CobQ/CobB/MinD/ParA nucleotide binding" evidence="10">
    <location>
        <begin position="25"/>
        <end position="202"/>
    </location>
</feature>
<dbReference type="Pfam" id="PF07685">
    <property type="entry name" value="GATase_3"/>
    <property type="match status" value="1"/>
</dbReference>
<dbReference type="EC" id="6.3.5.9" evidence="9"/>
<dbReference type="HAMAP" id="MF_00027">
    <property type="entry name" value="CobB_CbiA"/>
    <property type="match status" value="1"/>
</dbReference>
<dbReference type="InterPro" id="IPR002586">
    <property type="entry name" value="CobQ/CobB/MinD/ParA_Nub-bd_dom"/>
</dbReference>
<accession>A0A418UYK4</accession>
<keyword evidence="8 9" id="KW-0315">Glutamine amidotransferase</keyword>
<evidence type="ECO:0000256" key="5">
    <source>
        <dbReference type="ARBA" id="ARBA00022741"/>
    </source>
</evidence>
<dbReference type="PROSITE" id="PS51274">
    <property type="entry name" value="GATASE_COBBQ"/>
    <property type="match status" value="1"/>
</dbReference>
<evidence type="ECO:0000256" key="8">
    <source>
        <dbReference type="ARBA" id="ARBA00022962"/>
    </source>
</evidence>
<comment type="similarity">
    <text evidence="2">Belongs to the CobB/CobQ family. CobQ subfamily.</text>
</comment>